<dbReference type="PANTHER" id="PTHR42685">
    <property type="entry name" value="GERANYLGERANYL DIPHOSPHATE REDUCTASE"/>
    <property type="match status" value="1"/>
</dbReference>
<dbReference type="InterPro" id="IPR050407">
    <property type="entry name" value="Geranylgeranyl_reductase"/>
</dbReference>
<evidence type="ECO:0000259" key="1">
    <source>
        <dbReference type="Pfam" id="PF07992"/>
    </source>
</evidence>
<gene>
    <name evidence="2" type="ORF">GGQ59_002425</name>
</gene>
<reference evidence="2 3" key="1">
    <citation type="submission" date="2020-08" db="EMBL/GenBank/DDBJ databases">
        <title>Genomic Encyclopedia of Type Strains, Phase IV (KMG-IV): sequencing the most valuable type-strain genomes for metagenomic binning, comparative biology and taxonomic classification.</title>
        <authorList>
            <person name="Goeker M."/>
        </authorList>
    </citation>
    <scope>NUCLEOTIDE SEQUENCE [LARGE SCALE GENOMIC DNA]</scope>
    <source>
        <strain evidence="2 3">DSM 102850</strain>
    </source>
</reference>
<dbReference type="Gene3D" id="3.50.50.60">
    <property type="entry name" value="FAD/NAD(P)-binding domain"/>
    <property type="match status" value="1"/>
</dbReference>
<name>A0A840I6U2_9PROT</name>
<evidence type="ECO:0000313" key="2">
    <source>
        <dbReference type="EMBL" id="MBB4659884.1"/>
    </source>
</evidence>
<keyword evidence="3" id="KW-1185">Reference proteome</keyword>
<dbReference type="InterPro" id="IPR036188">
    <property type="entry name" value="FAD/NAD-bd_sf"/>
</dbReference>
<dbReference type="GO" id="GO:0016491">
    <property type="term" value="F:oxidoreductase activity"/>
    <property type="evidence" value="ECO:0007669"/>
    <property type="project" value="InterPro"/>
</dbReference>
<proteinExistence type="predicted"/>
<organism evidence="2 3">
    <name type="scientific">Parvularcula dongshanensis</name>
    <dbReference type="NCBI Taxonomy" id="1173995"/>
    <lineage>
        <taxon>Bacteria</taxon>
        <taxon>Pseudomonadati</taxon>
        <taxon>Pseudomonadota</taxon>
        <taxon>Alphaproteobacteria</taxon>
        <taxon>Parvularculales</taxon>
        <taxon>Parvularculaceae</taxon>
        <taxon>Parvularcula</taxon>
    </lineage>
</organism>
<dbReference type="RefSeq" id="WP_183818920.1">
    <property type="nucleotide sequence ID" value="NZ_JACHOB010000005.1"/>
</dbReference>
<comment type="caution">
    <text evidence="2">The sequence shown here is derived from an EMBL/GenBank/DDBJ whole genome shotgun (WGS) entry which is preliminary data.</text>
</comment>
<dbReference type="SUPFAM" id="SSF51905">
    <property type="entry name" value="FAD/NAD(P)-binding domain"/>
    <property type="match status" value="1"/>
</dbReference>
<protein>
    <submittedName>
        <fullName evidence="2">Flavin-dependent dehydrogenase</fullName>
    </submittedName>
</protein>
<accession>A0A840I6U2</accession>
<evidence type="ECO:0000313" key="3">
    <source>
        <dbReference type="Proteomes" id="UP000563524"/>
    </source>
</evidence>
<feature type="domain" description="FAD/NAD(P)-binding" evidence="1">
    <location>
        <begin position="3"/>
        <end position="145"/>
    </location>
</feature>
<sequence>MPDVLIVGGGLAGSAAAITLARRGAAVTLVERSEAVHDKVCGEFLSGEALAELTALGCDPRALGAVPLHAVRACAGGDAVRALLPFPALSVTRRLLDEALLERASGNGVLVLRGVSARTADGGEVRLSDGRCLRPEHLVLATGKHDLRGHRRPAGIHSDLVGLKAYFRLVPRLAADLAGHVDVVFFPGGYLGLQPVESGEANACLVVSKAELARLGGDPWAVFRHVKAHAPHAARLLEGATPTLGKPLAVSAIPYGYVRMRSEGAFHVGDQAAVIPSFCGEGMGIALRSGRLAAEAILAGEHATAFQARFGRLVYARVKGAALLSRALSSVPLQRTAVGAASLAPHLLTALAAATRTPQPSSP</sequence>
<dbReference type="Pfam" id="PF07992">
    <property type="entry name" value="Pyr_redox_2"/>
    <property type="match status" value="1"/>
</dbReference>
<dbReference type="PANTHER" id="PTHR42685:SF22">
    <property type="entry name" value="CONDITIONED MEDIUM FACTOR RECEPTOR 1"/>
    <property type="match status" value="1"/>
</dbReference>
<dbReference type="InterPro" id="IPR023753">
    <property type="entry name" value="FAD/NAD-binding_dom"/>
</dbReference>
<dbReference type="EMBL" id="JACHOB010000005">
    <property type="protein sequence ID" value="MBB4659884.1"/>
    <property type="molecule type" value="Genomic_DNA"/>
</dbReference>
<dbReference type="PRINTS" id="PR00411">
    <property type="entry name" value="PNDRDTASEI"/>
</dbReference>
<dbReference type="Proteomes" id="UP000563524">
    <property type="component" value="Unassembled WGS sequence"/>
</dbReference>
<dbReference type="AlphaFoldDB" id="A0A840I6U2"/>